<protein>
    <recommendedName>
        <fullName evidence="2">PAC domain-containing protein</fullName>
    </recommendedName>
</protein>
<feature type="coiled-coil region" evidence="1">
    <location>
        <begin position="10"/>
        <end position="37"/>
    </location>
</feature>
<feature type="domain" description="PAC" evidence="2">
    <location>
        <begin position="1"/>
        <end position="22"/>
    </location>
</feature>
<dbReference type="EMBL" id="CP141259">
    <property type="protein sequence ID" value="WRL48863.1"/>
    <property type="molecule type" value="Genomic_DNA"/>
</dbReference>
<accession>A0ABZ1ASQ7</accession>
<name>A0ABZ1ASQ7_AROEV</name>
<keyword evidence="1" id="KW-0175">Coiled coil</keyword>
<evidence type="ECO:0000259" key="2">
    <source>
        <dbReference type="PROSITE" id="PS50113"/>
    </source>
</evidence>
<dbReference type="Proteomes" id="UP001626593">
    <property type="component" value="Chromosome"/>
</dbReference>
<proteinExistence type="predicted"/>
<keyword evidence="4" id="KW-1185">Reference proteome</keyword>
<evidence type="ECO:0000313" key="3">
    <source>
        <dbReference type="EMBL" id="WRL48863.1"/>
    </source>
</evidence>
<reference evidence="3 4" key="1">
    <citation type="submission" date="2023-12" db="EMBL/GenBank/DDBJ databases">
        <title>A. evansii MAY27, complete genome.</title>
        <authorList>
            <person name="Wang Y."/>
        </authorList>
    </citation>
    <scope>NUCLEOTIDE SEQUENCE [LARGE SCALE GENOMIC DNA]</scope>
    <source>
        <strain evidence="3 4">MAY27</strain>
    </source>
</reference>
<dbReference type="RefSeq" id="WP_407281003.1">
    <property type="nucleotide sequence ID" value="NZ_CP141259.1"/>
</dbReference>
<evidence type="ECO:0000313" key="4">
    <source>
        <dbReference type="Proteomes" id="UP001626593"/>
    </source>
</evidence>
<dbReference type="PROSITE" id="PS50113">
    <property type="entry name" value="PAC"/>
    <property type="match status" value="1"/>
</dbReference>
<organism evidence="3 4">
    <name type="scientific">Aromatoleum evansii</name>
    <name type="common">Azoarcus evansii</name>
    <dbReference type="NCBI Taxonomy" id="59406"/>
    <lineage>
        <taxon>Bacteria</taxon>
        <taxon>Pseudomonadati</taxon>
        <taxon>Pseudomonadota</taxon>
        <taxon>Betaproteobacteria</taxon>
        <taxon>Rhodocyclales</taxon>
        <taxon>Rhodocyclaceae</taxon>
        <taxon>Aromatoleum</taxon>
    </lineage>
</organism>
<dbReference type="InterPro" id="IPR000700">
    <property type="entry name" value="PAS-assoc_C"/>
</dbReference>
<gene>
    <name evidence="3" type="ORF">U5817_12680</name>
</gene>
<sequence length="40" mass="4611">MGSVAVARDATQRRDDERRLQQRIRKLEEQQADAGTQTPE</sequence>
<evidence type="ECO:0000256" key="1">
    <source>
        <dbReference type="SAM" id="Coils"/>
    </source>
</evidence>